<feature type="compositionally biased region" description="Acidic residues" evidence="2">
    <location>
        <begin position="420"/>
        <end position="434"/>
    </location>
</feature>
<feature type="compositionally biased region" description="Basic and acidic residues" evidence="2">
    <location>
        <begin position="140"/>
        <end position="164"/>
    </location>
</feature>
<feature type="coiled-coil region" evidence="1">
    <location>
        <begin position="56"/>
        <end position="104"/>
    </location>
</feature>
<feature type="coiled-coil region" evidence="1">
    <location>
        <begin position="277"/>
        <end position="304"/>
    </location>
</feature>
<sequence>MSDEFHTDLDCYSDMQATHNTSGDDDELRMAARAGLILLEKNTALQVDLEDLSSKIHHYEIQQQALSMEVESLRKQRSGAVMEVQAANKEIKTLQLQLHQQQAAWRSTEKSLLAQIQSLTLELHGLKTKPQVACNPPQEIKSRKPDNKEEGNQSDEHESQRGDDPRLALLRQENSELQVQLQQASRDIRQREAKWSKSTLSSNQRIQALEHDLLKLSRENKMIKQEQAEERELLESLRTMMSAYKNMMDANPQATTSDSVHFVDNNNDGGVSGDSMHEDVLRTNATLQGRIKELENIVEKISRTPLEWNADTVPCAVLNNTKHRLISVLTSKKHEQTREIPPSEETNTPQDAFPIPIRSSNDKTATDDLVEDARTRPRCVAAASVWVLLVSWVVSLMGLQATSCRRAVDWVPQGKRDEHHDEEDTTDIEDSSWA</sequence>
<evidence type="ECO:0000256" key="1">
    <source>
        <dbReference type="SAM" id="Coils"/>
    </source>
</evidence>
<name>A0A6G0X9Q9_9STRA</name>
<evidence type="ECO:0000256" key="2">
    <source>
        <dbReference type="SAM" id="MobiDB-lite"/>
    </source>
</evidence>
<gene>
    <name evidence="3" type="ORF">Ae201684_007182</name>
</gene>
<dbReference type="VEuPathDB" id="FungiDB:AeMF1_010825"/>
<comment type="caution">
    <text evidence="3">The sequence shown here is derived from an EMBL/GenBank/DDBJ whole genome shotgun (WGS) entry which is preliminary data.</text>
</comment>
<dbReference type="Proteomes" id="UP000481153">
    <property type="component" value="Unassembled WGS sequence"/>
</dbReference>
<evidence type="ECO:0000313" key="4">
    <source>
        <dbReference type="Proteomes" id="UP000481153"/>
    </source>
</evidence>
<feature type="region of interest" description="Disordered" evidence="2">
    <location>
        <begin position="130"/>
        <end position="164"/>
    </location>
</feature>
<dbReference type="EMBL" id="VJMJ01000088">
    <property type="protein sequence ID" value="KAF0736736.1"/>
    <property type="molecule type" value="Genomic_DNA"/>
</dbReference>
<evidence type="ECO:0000313" key="3">
    <source>
        <dbReference type="EMBL" id="KAF0736736.1"/>
    </source>
</evidence>
<keyword evidence="4" id="KW-1185">Reference proteome</keyword>
<accession>A0A6G0X9Q9</accession>
<organism evidence="3 4">
    <name type="scientific">Aphanomyces euteiches</name>
    <dbReference type="NCBI Taxonomy" id="100861"/>
    <lineage>
        <taxon>Eukaryota</taxon>
        <taxon>Sar</taxon>
        <taxon>Stramenopiles</taxon>
        <taxon>Oomycota</taxon>
        <taxon>Saprolegniomycetes</taxon>
        <taxon>Saprolegniales</taxon>
        <taxon>Verrucalvaceae</taxon>
        <taxon>Aphanomyces</taxon>
    </lineage>
</organism>
<feature type="coiled-coil region" evidence="1">
    <location>
        <begin position="167"/>
        <end position="226"/>
    </location>
</feature>
<proteinExistence type="predicted"/>
<dbReference type="AlphaFoldDB" id="A0A6G0X9Q9"/>
<keyword evidence="1" id="KW-0175">Coiled coil</keyword>
<protein>
    <submittedName>
        <fullName evidence="3">Uncharacterized protein</fullName>
    </submittedName>
</protein>
<feature type="region of interest" description="Disordered" evidence="2">
    <location>
        <begin position="331"/>
        <end position="363"/>
    </location>
</feature>
<feature type="region of interest" description="Disordered" evidence="2">
    <location>
        <begin position="413"/>
        <end position="434"/>
    </location>
</feature>
<reference evidence="3 4" key="1">
    <citation type="submission" date="2019-07" db="EMBL/GenBank/DDBJ databases">
        <title>Genomics analysis of Aphanomyces spp. identifies a new class of oomycete effector associated with host adaptation.</title>
        <authorList>
            <person name="Gaulin E."/>
        </authorList>
    </citation>
    <scope>NUCLEOTIDE SEQUENCE [LARGE SCALE GENOMIC DNA]</scope>
    <source>
        <strain evidence="3 4">ATCC 201684</strain>
    </source>
</reference>